<dbReference type="PROSITE" id="PS50109">
    <property type="entry name" value="HIS_KIN"/>
    <property type="match status" value="1"/>
</dbReference>
<dbReference type="FunFam" id="3.30.565.10:FF:000006">
    <property type="entry name" value="Sensor histidine kinase WalK"/>
    <property type="match status" value="1"/>
</dbReference>
<dbReference type="AlphaFoldDB" id="A0A2S2DLW7"/>
<gene>
    <name evidence="11" type="ORF">DIR46_19395</name>
</gene>
<dbReference type="InterPro" id="IPR013656">
    <property type="entry name" value="PAS_4"/>
</dbReference>
<dbReference type="SUPFAM" id="SSF47384">
    <property type="entry name" value="Homodimeric domain of signal transducing histidine kinase"/>
    <property type="match status" value="1"/>
</dbReference>
<evidence type="ECO:0000259" key="10">
    <source>
        <dbReference type="PROSITE" id="PS50113"/>
    </source>
</evidence>
<comment type="catalytic activity">
    <reaction evidence="1">
        <text>ATP + protein L-histidine = ADP + protein N-phospho-L-histidine.</text>
        <dbReference type="EC" id="2.7.13.3"/>
    </reaction>
</comment>
<sequence>MQDERYIVFFRSHQRLGEKHTVIERQLTGCAIMCALSHRSEMMSTTVLGSQFPANADAGADHRFRELFEQSPLSIQILAPNGRTMRVNKAWEALWQIHEGSGLKRFVLSEDYNVLRDPQLLESGIAALLERACQGESIKIPVVLYDVGRLGGSGPARWVAARAHPIKDTDGKVLEIMLMQEDITEKIHSENALRIREERFRSLVMATSQIVWSNTPDGRVDEDSPSWRAFTGQTYEEWRDFGWLEAVHPDDRHEAKTRWLECVATKSLFEVRYRLRRADGNYRWTEVRGVPIIDAEGTTREWIGTNTDIHEIVLAEVELAQRLEREKRNAALLAKVAHAARKLQTVLRDGEIAGVLVGEVRDILQVHQAVVSLTEGTGWSQAISAVSLSDKYAAYRDYATPTDGTGIYAEVCRSNRVMRLTQAELEAHPRWKGFGAHAHAHPPIRGWLAVPLIDRTGKNIGLIQASDKLQGEFSAEDEAILVQLASIAANGFENARLYQSLQEQDRRKDEFLAMLAHELRNPLAPISAAAAMLKLGTASEERIRRSSDVIGRQVRHLTSLVDDLLDVSRVTRGQIELDRELLDPMTIIASAVEQSHPLVAARGHVLLIEGHAGGAQVSGDPNRLVQAFTNLLNNAAKYTPDGGTIVVHVARDGGTVVVKVRDNGIGMKAELLPVIFDLFSQAERTPDRAQGGLGIGLALVKTIVLLHGGLVTAHSDGPGAGSTLTVSLPVADGAPPHSG</sequence>
<dbReference type="InterPro" id="IPR000014">
    <property type="entry name" value="PAS"/>
</dbReference>
<dbReference type="CDD" id="cd00130">
    <property type="entry name" value="PAS"/>
    <property type="match status" value="1"/>
</dbReference>
<dbReference type="Pfam" id="PF08447">
    <property type="entry name" value="PAS_3"/>
    <property type="match status" value="1"/>
</dbReference>
<dbReference type="Gene3D" id="3.30.565.10">
    <property type="entry name" value="Histidine kinase-like ATPase, C-terminal domain"/>
    <property type="match status" value="1"/>
</dbReference>
<dbReference type="SMART" id="SM00388">
    <property type="entry name" value="HisKA"/>
    <property type="match status" value="1"/>
</dbReference>
<dbReference type="GO" id="GO:0005886">
    <property type="term" value="C:plasma membrane"/>
    <property type="evidence" value="ECO:0007669"/>
    <property type="project" value="UniProtKB-SubCell"/>
</dbReference>
<dbReference type="CDD" id="cd00075">
    <property type="entry name" value="HATPase"/>
    <property type="match status" value="1"/>
</dbReference>
<evidence type="ECO:0000256" key="7">
    <source>
        <dbReference type="ARBA" id="ARBA00023012"/>
    </source>
</evidence>
<dbReference type="InterPro" id="IPR000700">
    <property type="entry name" value="PAS-assoc_C"/>
</dbReference>
<dbReference type="PANTHER" id="PTHR43547">
    <property type="entry name" value="TWO-COMPONENT HISTIDINE KINASE"/>
    <property type="match status" value="1"/>
</dbReference>
<keyword evidence="5" id="KW-0808">Transferase</keyword>
<dbReference type="FunFam" id="1.10.287.130:FF:000001">
    <property type="entry name" value="Two-component sensor histidine kinase"/>
    <property type="match status" value="1"/>
</dbReference>
<dbReference type="Gene3D" id="1.10.287.130">
    <property type="match status" value="1"/>
</dbReference>
<dbReference type="PROSITE" id="PS50113">
    <property type="entry name" value="PAC"/>
    <property type="match status" value="2"/>
</dbReference>
<evidence type="ECO:0000256" key="5">
    <source>
        <dbReference type="ARBA" id="ARBA00022679"/>
    </source>
</evidence>
<dbReference type="Gene3D" id="3.30.450.20">
    <property type="entry name" value="PAS domain"/>
    <property type="match status" value="2"/>
</dbReference>
<dbReference type="InterPro" id="IPR005467">
    <property type="entry name" value="His_kinase_dom"/>
</dbReference>
<dbReference type="SUPFAM" id="SSF55874">
    <property type="entry name" value="ATPase domain of HSP90 chaperone/DNA topoisomerase II/histidine kinase"/>
    <property type="match status" value="1"/>
</dbReference>
<keyword evidence="4" id="KW-0597">Phosphoprotein</keyword>
<dbReference type="InterPro" id="IPR036097">
    <property type="entry name" value="HisK_dim/P_sf"/>
</dbReference>
<dbReference type="SMART" id="SM00065">
    <property type="entry name" value="GAF"/>
    <property type="match status" value="1"/>
</dbReference>
<protein>
    <recommendedName>
        <fullName evidence="3">histidine kinase</fullName>
        <ecNumber evidence="3">2.7.13.3</ecNumber>
    </recommendedName>
</protein>
<dbReference type="SUPFAM" id="SSF55781">
    <property type="entry name" value="GAF domain-like"/>
    <property type="match status" value="1"/>
</dbReference>
<keyword evidence="7" id="KW-0902">Two-component regulatory system</keyword>
<dbReference type="NCBIfam" id="TIGR00229">
    <property type="entry name" value="sensory_box"/>
    <property type="match status" value="1"/>
</dbReference>
<keyword evidence="12" id="KW-1185">Reference proteome</keyword>
<dbReference type="FunFam" id="3.30.450.20:FF:000099">
    <property type="entry name" value="Sensory box sensor histidine kinase"/>
    <property type="match status" value="1"/>
</dbReference>
<evidence type="ECO:0000313" key="12">
    <source>
        <dbReference type="Proteomes" id="UP000245820"/>
    </source>
</evidence>
<dbReference type="GO" id="GO:0000155">
    <property type="term" value="F:phosphorelay sensor kinase activity"/>
    <property type="evidence" value="ECO:0007669"/>
    <property type="project" value="InterPro"/>
</dbReference>
<dbReference type="InterPro" id="IPR003594">
    <property type="entry name" value="HATPase_dom"/>
</dbReference>
<evidence type="ECO:0000313" key="11">
    <source>
        <dbReference type="EMBL" id="AWL06383.1"/>
    </source>
</evidence>
<dbReference type="EC" id="2.7.13.3" evidence="3"/>
<comment type="subcellular location">
    <subcellularLocation>
        <location evidence="2">Cell inner membrane</location>
        <topology evidence="2">Multi-pass membrane protein</topology>
    </subcellularLocation>
</comment>
<feature type="domain" description="PAC" evidence="10">
    <location>
        <begin position="269"/>
        <end position="321"/>
    </location>
</feature>
<dbReference type="SUPFAM" id="SSF55785">
    <property type="entry name" value="PYP-like sensor domain (PAS domain)"/>
    <property type="match status" value="2"/>
</dbReference>
<dbReference type="Pfam" id="PF08448">
    <property type="entry name" value="PAS_4"/>
    <property type="match status" value="1"/>
</dbReference>
<dbReference type="SMART" id="SM00091">
    <property type="entry name" value="PAS"/>
    <property type="match status" value="2"/>
</dbReference>
<proteinExistence type="predicted"/>
<evidence type="ECO:0000256" key="8">
    <source>
        <dbReference type="ARBA" id="ARBA00023136"/>
    </source>
</evidence>
<dbReference type="InterPro" id="IPR001610">
    <property type="entry name" value="PAC"/>
</dbReference>
<evidence type="ECO:0000256" key="3">
    <source>
        <dbReference type="ARBA" id="ARBA00012438"/>
    </source>
</evidence>
<organism evidence="11 12">
    <name type="scientific">Massilia oculi</name>
    <dbReference type="NCBI Taxonomy" id="945844"/>
    <lineage>
        <taxon>Bacteria</taxon>
        <taxon>Pseudomonadati</taxon>
        <taxon>Pseudomonadota</taxon>
        <taxon>Betaproteobacteria</taxon>
        <taxon>Burkholderiales</taxon>
        <taxon>Oxalobacteraceae</taxon>
        <taxon>Telluria group</taxon>
        <taxon>Massilia</taxon>
    </lineage>
</organism>
<dbReference type="InterPro" id="IPR029016">
    <property type="entry name" value="GAF-like_dom_sf"/>
</dbReference>
<evidence type="ECO:0000256" key="4">
    <source>
        <dbReference type="ARBA" id="ARBA00022553"/>
    </source>
</evidence>
<reference evidence="11 12" key="1">
    <citation type="submission" date="2018-05" db="EMBL/GenBank/DDBJ databases">
        <title>Complete genome sequence of Massilia oculi sp. nov. CCUG 43427T (=DSM 26321T), the type strain of M. oculi, and comparison with genome sequences of other Massilia strains.</title>
        <authorList>
            <person name="Zhu B."/>
        </authorList>
    </citation>
    <scope>NUCLEOTIDE SEQUENCE [LARGE SCALE GENOMIC DNA]</scope>
    <source>
        <strain evidence="11 12">CCUG 43427</strain>
    </source>
</reference>
<dbReference type="Proteomes" id="UP000245820">
    <property type="component" value="Chromosome"/>
</dbReference>
<dbReference type="Pfam" id="PF02518">
    <property type="entry name" value="HATPase_c"/>
    <property type="match status" value="1"/>
</dbReference>
<evidence type="ECO:0000256" key="1">
    <source>
        <dbReference type="ARBA" id="ARBA00000085"/>
    </source>
</evidence>
<dbReference type="PANTHER" id="PTHR43547:SF2">
    <property type="entry name" value="HYBRID SIGNAL TRANSDUCTION HISTIDINE KINASE C"/>
    <property type="match status" value="1"/>
</dbReference>
<dbReference type="PRINTS" id="PR00344">
    <property type="entry name" value="BCTRLSENSOR"/>
</dbReference>
<dbReference type="SMART" id="SM00086">
    <property type="entry name" value="PAC"/>
    <property type="match status" value="2"/>
</dbReference>
<dbReference type="Gene3D" id="3.30.450.40">
    <property type="match status" value="1"/>
</dbReference>
<evidence type="ECO:0000259" key="9">
    <source>
        <dbReference type="PROSITE" id="PS50109"/>
    </source>
</evidence>
<dbReference type="Pfam" id="PF00512">
    <property type="entry name" value="HisKA"/>
    <property type="match status" value="1"/>
</dbReference>
<evidence type="ECO:0000256" key="2">
    <source>
        <dbReference type="ARBA" id="ARBA00004429"/>
    </source>
</evidence>
<dbReference type="OrthoDB" id="8552871at2"/>
<dbReference type="Pfam" id="PF01590">
    <property type="entry name" value="GAF"/>
    <property type="match status" value="1"/>
</dbReference>
<dbReference type="RefSeq" id="WP_109346701.1">
    <property type="nucleotide sequence ID" value="NZ_CP029343.1"/>
</dbReference>
<dbReference type="InterPro" id="IPR013655">
    <property type="entry name" value="PAS_fold_3"/>
</dbReference>
<dbReference type="KEGG" id="mtim:DIR46_19395"/>
<dbReference type="SMART" id="SM00387">
    <property type="entry name" value="HATPase_c"/>
    <property type="match status" value="1"/>
</dbReference>
<evidence type="ECO:0000256" key="6">
    <source>
        <dbReference type="ARBA" id="ARBA00022777"/>
    </source>
</evidence>
<dbReference type="InterPro" id="IPR003661">
    <property type="entry name" value="HisK_dim/P_dom"/>
</dbReference>
<name>A0A2S2DLW7_9BURK</name>
<accession>A0A2S2DLW7</accession>
<dbReference type="InterPro" id="IPR003018">
    <property type="entry name" value="GAF"/>
</dbReference>
<feature type="domain" description="Histidine kinase" evidence="9">
    <location>
        <begin position="514"/>
        <end position="732"/>
    </location>
</feature>
<dbReference type="EMBL" id="CP029343">
    <property type="protein sequence ID" value="AWL06383.1"/>
    <property type="molecule type" value="Genomic_DNA"/>
</dbReference>
<dbReference type="InterPro" id="IPR035965">
    <property type="entry name" value="PAS-like_dom_sf"/>
</dbReference>
<dbReference type="InterPro" id="IPR036890">
    <property type="entry name" value="HATPase_C_sf"/>
</dbReference>
<dbReference type="CDD" id="cd00082">
    <property type="entry name" value="HisKA"/>
    <property type="match status" value="1"/>
</dbReference>
<keyword evidence="6" id="KW-0418">Kinase</keyword>
<keyword evidence="8" id="KW-0472">Membrane</keyword>
<dbReference type="InterPro" id="IPR004358">
    <property type="entry name" value="Sig_transdc_His_kin-like_C"/>
</dbReference>
<feature type="domain" description="PAC" evidence="10">
    <location>
        <begin position="143"/>
        <end position="195"/>
    </location>
</feature>